<protein>
    <recommendedName>
        <fullName evidence="12">ATP synthase complex subunit 8</fullName>
    </recommendedName>
</protein>
<feature type="transmembrane region" description="Helical" evidence="13">
    <location>
        <begin position="6"/>
        <end position="31"/>
    </location>
</feature>
<dbReference type="GeneID" id="19736582"/>
<reference evidence="15" key="4">
    <citation type="journal article" date="2017" name="Syst. Entomol.">
        <title>Taxonomy as a hypothesis: testing the status of the Bermuda buckeye butterfly Junonia coenia bergi (Lepidoptera: Nymphalidae).</title>
        <authorList>
            <person name="Peters M.J."/>
            <person name="Marcus J.M."/>
        </authorList>
    </citation>
    <scope>NUCLEOTIDE SEQUENCE</scope>
</reference>
<sequence>MPQMMPINWIFFFIFFICIFLIFIIMNFYIFNYKMIKMNNKNMIKISPNQNWKW</sequence>
<evidence type="ECO:0000256" key="9">
    <source>
        <dbReference type="ARBA" id="ARBA00023065"/>
    </source>
</evidence>
<evidence type="ECO:0000256" key="7">
    <source>
        <dbReference type="ARBA" id="ARBA00022781"/>
    </source>
</evidence>
<dbReference type="GO" id="GO:0015986">
    <property type="term" value="P:proton motive force-driven ATP synthesis"/>
    <property type="evidence" value="ECO:0007669"/>
    <property type="project" value="InterPro"/>
</dbReference>
<dbReference type="GO" id="GO:0045259">
    <property type="term" value="C:proton-transporting ATP synthase complex"/>
    <property type="evidence" value="ECO:0007669"/>
    <property type="project" value="UniProtKB-KW"/>
</dbReference>
<keyword evidence="10 12" id="KW-0496">Mitochondrion</keyword>
<dbReference type="EMBL" id="KF590539">
    <property type="protein sequence ID" value="AHA03718.1"/>
    <property type="molecule type" value="Genomic_DNA"/>
</dbReference>
<evidence type="ECO:0000256" key="2">
    <source>
        <dbReference type="ARBA" id="ARBA00008892"/>
    </source>
</evidence>
<dbReference type="GO" id="GO:0031966">
    <property type="term" value="C:mitochondrial membrane"/>
    <property type="evidence" value="ECO:0007669"/>
    <property type="project" value="UniProtKB-SubCell"/>
</dbReference>
<keyword evidence="4 12" id="KW-0813">Transport</keyword>
<evidence type="ECO:0000256" key="3">
    <source>
        <dbReference type="ARBA" id="ARBA00011291"/>
    </source>
</evidence>
<comment type="subcellular location">
    <subcellularLocation>
        <location evidence="1 12">Mitochondrion membrane</location>
        <topology evidence="1 12">Single-pass membrane protein</topology>
    </subcellularLocation>
</comment>
<dbReference type="EMBL" id="KX267580">
    <property type="protein sequence ID" value="ARH11497.1"/>
    <property type="molecule type" value="Genomic_DNA"/>
</dbReference>
<keyword evidence="11 13" id="KW-0472">Membrane</keyword>
<reference evidence="14" key="2">
    <citation type="journal article" date="2014" name="BMC Genomics">
        <title>Mitogenomic sequences effectively recover relationships within brush-footed butterflies (Lepidoptera: Nymphalidae).</title>
        <authorList>
            <person name="Wu L.W."/>
            <person name="Lin L.H."/>
            <person name="Lees D.C."/>
            <person name="Hsu Y.F."/>
        </authorList>
    </citation>
    <scope>NUCLEOTIDE SEQUENCE</scope>
    <source>
        <strain evidence="14">N877</strain>
    </source>
</reference>
<evidence type="ECO:0000256" key="6">
    <source>
        <dbReference type="ARBA" id="ARBA00022692"/>
    </source>
</evidence>
<evidence type="ECO:0000313" key="14">
    <source>
        <dbReference type="EMBL" id="AHA03718.1"/>
    </source>
</evidence>
<name>A0A067YD22_JUNAL</name>
<reference evidence="14" key="1">
    <citation type="submission" date="2013-08" db="EMBL/GenBank/DDBJ databases">
        <authorList>
            <person name="Wu L.-W."/>
            <person name="Lin L.-H."/>
            <person name="Chen T.-W."/>
        </authorList>
    </citation>
    <scope>NUCLEOTIDE SEQUENCE</scope>
    <source>
        <strain evidence="14">N877</strain>
    </source>
</reference>
<organism evidence="14">
    <name type="scientific">Junonia almana</name>
    <name type="common">Peacock pansy</name>
    <dbReference type="NCBI Taxonomy" id="151544"/>
    <lineage>
        <taxon>Eukaryota</taxon>
        <taxon>Metazoa</taxon>
        <taxon>Ecdysozoa</taxon>
        <taxon>Arthropoda</taxon>
        <taxon>Hexapoda</taxon>
        <taxon>Insecta</taxon>
        <taxon>Pterygota</taxon>
        <taxon>Neoptera</taxon>
        <taxon>Endopterygota</taxon>
        <taxon>Lepidoptera</taxon>
        <taxon>Glossata</taxon>
        <taxon>Ditrysia</taxon>
        <taxon>Papilionoidea</taxon>
        <taxon>Nymphalidae</taxon>
        <taxon>Nymphalinae</taxon>
        <taxon>Junonia</taxon>
    </lineage>
</organism>
<keyword evidence="7 12" id="KW-0375">Hydrogen ion transport</keyword>
<geneLocation type="mitochondrion" evidence="14"/>
<evidence type="ECO:0000313" key="15">
    <source>
        <dbReference type="EMBL" id="ARH11497.1"/>
    </source>
</evidence>
<dbReference type="Pfam" id="PF00895">
    <property type="entry name" value="ATP-synt_8"/>
    <property type="match status" value="1"/>
</dbReference>
<evidence type="ECO:0000256" key="1">
    <source>
        <dbReference type="ARBA" id="ARBA00004304"/>
    </source>
</evidence>
<keyword evidence="9 12" id="KW-0406">Ion transport</keyword>
<keyword evidence="8 13" id="KW-1133">Transmembrane helix</keyword>
<proteinExistence type="inferred from homology"/>
<evidence type="ECO:0000256" key="10">
    <source>
        <dbReference type="ARBA" id="ARBA00023128"/>
    </source>
</evidence>
<dbReference type="RefSeq" id="YP_009045367.1">
    <property type="nucleotide sequence ID" value="NC_024407.1"/>
</dbReference>
<evidence type="ECO:0000256" key="13">
    <source>
        <dbReference type="SAM" id="Phobius"/>
    </source>
</evidence>
<keyword evidence="5 12" id="KW-0138">CF(0)</keyword>
<evidence type="ECO:0000256" key="11">
    <source>
        <dbReference type="ARBA" id="ARBA00023136"/>
    </source>
</evidence>
<dbReference type="InterPro" id="IPR001421">
    <property type="entry name" value="ATP8_metazoa"/>
</dbReference>
<evidence type="ECO:0000256" key="5">
    <source>
        <dbReference type="ARBA" id="ARBA00022547"/>
    </source>
</evidence>
<comment type="subunit">
    <text evidence="3">F-type ATPases have 2 components, CF(1) - the catalytic core - and CF(0) - the membrane proton channel.</text>
</comment>
<comment type="similarity">
    <text evidence="2 12">Belongs to the ATPase protein 8 family.</text>
</comment>
<evidence type="ECO:0000256" key="8">
    <source>
        <dbReference type="ARBA" id="ARBA00022989"/>
    </source>
</evidence>
<accession>A0A067YD22</accession>
<evidence type="ECO:0000256" key="12">
    <source>
        <dbReference type="RuleBase" id="RU003661"/>
    </source>
</evidence>
<dbReference type="GO" id="GO:0015078">
    <property type="term" value="F:proton transmembrane transporter activity"/>
    <property type="evidence" value="ECO:0007669"/>
    <property type="project" value="InterPro"/>
</dbReference>
<reference evidence="15" key="3">
    <citation type="submission" date="2016-05" db="EMBL/GenBank/DDBJ databases">
        <authorList>
            <person name="Lavstsen T."/>
            <person name="Jespersen J.S."/>
        </authorList>
    </citation>
    <scope>NUCLEOTIDE SEQUENCE</scope>
</reference>
<gene>
    <name evidence="14" type="primary">ATP8</name>
    <name evidence="15" type="synonym">atp8</name>
</gene>
<dbReference type="CTD" id="4509"/>
<dbReference type="AlphaFoldDB" id="A0A067YD22"/>
<evidence type="ECO:0000256" key="4">
    <source>
        <dbReference type="ARBA" id="ARBA00022448"/>
    </source>
</evidence>
<keyword evidence="6 12" id="KW-0812">Transmembrane</keyword>